<keyword evidence="3" id="KW-0539">Nucleus</keyword>
<evidence type="ECO:0000256" key="4">
    <source>
        <dbReference type="SAM" id="MobiDB-lite"/>
    </source>
</evidence>
<name>T2M5Y6_HYDVU</name>
<accession>T2M5Y6</accession>
<dbReference type="GO" id="GO:0005666">
    <property type="term" value="C:RNA polymerase III complex"/>
    <property type="evidence" value="ECO:0007669"/>
    <property type="project" value="TreeGrafter"/>
</dbReference>
<organism evidence="5">
    <name type="scientific">Hydra vulgaris</name>
    <name type="common">Hydra</name>
    <name type="synonym">Hydra attenuata</name>
    <dbReference type="NCBI Taxonomy" id="6087"/>
    <lineage>
        <taxon>Eukaryota</taxon>
        <taxon>Metazoa</taxon>
        <taxon>Cnidaria</taxon>
        <taxon>Hydrozoa</taxon>
        <taxon>Hydroidolina</taxon>
        <taxon>Anthoathecata</taxon>
        <taxon>Aplanulata</taxon>
        <taxon>Hydridae</taxon>
        <taxon>Hydra</taxon>
    </lineage>
</organism>
<comment type="similarity">
    <text evidence="2">Belongs to the eukaryotic RPC7 RNA polymerase subunit family.</text>
</comment>
<evidence type="ECO:0000256" key="3">
    <source>
        <dbReference type="ARBA" id="ARBA00023242"/>
    </source>
</evidence>
<gene>
    <name evidence="5" type="primary">POLR3GL</name>
</gene>
<feature type="region of interest" description="Disordered" evidence="4">
    <location>
        <begin position="362"/>
        <end position="425"/>
    </location>
</feature>
<keyword evidence="5" id="KW-0804">Transcription</keyword>
<dbReference type="GO" id="GO:0006383">
    <property type="term" value="P:transcription by RNA polymerase III"/>
    <property type="evidence" value="ECO:0007669"/>
    <property type="project" value="InterPro"/>
</dbReference>
<proteinExistence type="evidence at transcript level"/>
<comment type="subcellular location">
    <subcellularLocation>
        <location evidence="1">Nucleus</location>
    </subcellularLocation>
</comment>
<dbReference type="PANTHER" id="PTHR15367">
    <property type="entry name" value="DNA-DIRECTED RNA POLYMERASE III"/>
    <property type="match status" value="1"/>
</dbReference>
<dbReference type="InterPro" id="IPR024661">
    <property type="entry name" value="RNA_pol_III_Rpc31"/>
</dbReference>
<dbReference type="OrthoDB" id="5377312at2759"/>
<dbReference type="Pfam" id="PF11705">
    <property type="entry name" value="RNA_pol_3_Rpc31"/>
    <property type="match status" value="1"/>
</dbReference>
<feature type="compositionally biased region" description="Acidic residues" evidence="4">
    <location>
        <begin position="378"/>
        <end position="425"/>
    </location>
</feature>
<evidence type="ECO:0000313" key="5">
    <source>
        <dbReference type="EMBL" id="CDG67688.1"/>
    </source>
</evidence>
<dbReference type="AlphaFoldDB" id="T2M5Y6"/>
<dbReference type="PANTHER" id="PTHR15367:SF2">
    <property type="entry name" value="DNA-DIRECTED RNA POLYMERASE III SUBUNIT"/>
    <property type="match status" value="1"/>
</dbReference>
<keyword evidence="5" id="KW-0240">DNA-directed RNA polymerase</keyword>
<protein>
    <submittedName>
        <fullName evidence="5">DNA-directed RNA polymerase III subunit RPC7-like</fullName>
    </submittedName>
</protein>
<feature type="non-terminal residue" evidence="5">
    <location>
        <position position="1"/>
    </location>
</feature>
<dbReference type="EMBL" id="HAAD01001456">
    <property type="protein sequence ID" value="CDG67688.1"/>
    <property type="molecule type" value="mRNA"/>
</dbReference>
<reference evidence="5" key="1">
    <citation type="journal article" date="2013" name="Genome Biol. Evol.">
        <title>Punctuated emergences of genetic and phenotypic innovations in eumetazoan, bilaterian, euteleostome, and hominidae ancestors.</title>
        <authorList>
            <person name="Wenger Y."/>
            <person name="Galliot B."/>
        </authorList>
    </citation>
    <scope>NUCLEOTIDE SEQUENCE</scope>
    <source>
        <tissue evidence="5">Whole animals</tissue>
    </source>
</reference>
<evidence type="ECO:0000256" key="1">
    <source>
        <dbReference type="ARBA" id="ARBA00004123"/>
    </source>
</evidence>
<evidence type="ECO:0000256" key="2">
    <source>
        <dbReference type="ARBA" id="ARBA00008352"/>
    </source>
</evidence>
<sequence length="425" mass="48297">MIGATNESNSSKVVGDIRIYLINIPGRVNFTKTSFTTGMVISTRKATHKEGTAHGGKYSCALCKGTSTIAAGDLRTLRSLDDSYTLYYEAGLRHKRMQDLKNVVKPCLIKEEDKSKLVLDVIPFPELHMLMGLVNHMSSFLTKLWPEFEYLKKDLSVISKVHAITAHLEDFVSRSGHSLGRYAKQASEAAHAKMKPVINWFNVSQMNYFQMAGRGRGRGAQSLSFNLPGLGSGDSMPSVTLQPPPLYPILHHRVTPLSSTEVDEYMLALSREFRTSIRDSPFFLKEKVCKKDIVRYTDRYKQTTNIDAKVQWEPDWNLFPNELKPKKQKKIVKATQEKPVKKKVNRLIDDLSTDDIVQKLELTEEIEKEEGKEKGEEKENEEDEAQDEEEEVDVSEDDNDYNFDYYDDGGDNYADDNDGEEGPVY</sequence>